<dbReference type="CDD" id="cd04863">
    <property type="entry name" value="MtLigD_Pol_like"/>
    <property type="match status" value="1"/>
</dbReference>
<keyword evidence="6" id="KW-1185">Reference proteome</keyword>
<dbReference type="NCBIfam" id="TIGR02778">
    <property type="entry name" value="ligD_pol"/>
    <property type="match status" value="1"/>
</dbReference>
<dbReference type="GeneID" id="96640154"/>
<dbReference type="InterPro" id="IPR033649">
    <property type="entry name" value="MtLigD_Pol-like"/>
</dbReference>
<dbReference type="GO" id="GO:0003910">
    <property type="term" value="F:DNA ligase (ATP) activity"/>
    <property type="evidence" value="ECO:0007669"/>
    <property type="project" value="UniProtKB-EC"/>
</dbReference>
<feature type="domain" description="DNA ligase D polymerase" evidence="2">
    <location>
        <begin position="28"/>
        <end position="280"/>
    </location>
</feature>
<reference evidence="4" key="2">
    <citation type="submission" date="2022-10" db="EMBL/GenBank/DDBJ databases">
        <title>The complete genomes of actinobacterial strains from the NBC collection.</title>
        <authorList>
            <person name="Joergensen T.S."/>
            <person name="Alvarez Arevalo M."/>
            <person name="Sterndorff E.B."/>
            <person name="Faurdal D."/>
            <person name="Vuksanovic O."/>
            <person name="Mourched A.-S."/>
            <person name="Charusanti P."/>
            <person name="Shaw S."/>
            <person name="Blin K."/>
            <person name="Weber T."/>
        </authorList>
    </citation>
    <scope>NUCLEOTIDE SEQUENCE</scope>
    <source>
        <strain evidence="4">NBC_01256</strain>
    </source>
</reference>
<dbReference type="Pfam" id="PF21686">
    <property type="entry name" value="LigD_Prim-Pol"/>
    <property type="match status" value="1"/>
</dbReference>
<sequence>MSPITEVEGRRLSLTNLDKVLYAETATTKGEVLHYCTTVAGPLLAQLQDRPLSFLRYPDGPEGQRFFTKNVPPGTPSWVKTCEVPHSTSGPARQVLLQDLPSLVWAANLVVELHTPQWRCQDPGVADRLVLDLDPGAPASIVECCTAAQWLHDRLTADGLDVYAKTSGSKGLHLVVPIEPAPSERATAYARTLAVEAAAALPDLVVHKMTKSLRPGKVFIDFSQNAAAKTTAVAYTLRARPTPTVSAPVTWDEIAECTDPRQLTFLFDEIAPRLAGHGDLLAPLLDPGRARPLPRATSPRAPGAPDRRRSTRGST</sequence>
<dbReference type="Proteomes" id="UP000435837">
    <property type="component" value="Unassembled WGS sequence"/>
</dbReference>
<evidence type="ECO:0000256" key="1">
    <source>
        <dbReference type="SAM" id="MobiDB-lite"/>
    </source>
</evidence>
<accession>A0A640S940</accession>
<evidence type="ECO:0000313" key="5">
    <source>
        <dbReference type="Proteomes" id="UP000435837"/>
    </source>
</evidence>
<dbReference type="AlphaFoldDB" id="A0A640S940"/>
<dbReference type="InterPro" id="IPR014145">
    <property type="entry name" value="LigD_pol_dom"/>
</dbReference>
<feature type="region of interest" description="Disordered" evidence="1">
    <location>
        <begin position="285"/>
        <end position="315"/>
    </location>
</feature>
<dbReference type="PANTHER" id="PTHR42705">
    <property type="entry name" value="BIFUNCTIONAL NON-HOMOLOGOUS END JOINING PROTEIN LIGD"/>
    <property type="match status" value="1"/>
</dbReference>
<evidence type="ECO:0000313" key="3">
    <source>
        <dbReference type="EMBL" id="GFE06135.1"/>
    </source>
</evidence>
<organism evidence="3 5">
    <name type="scientific">Streptomyces caniferus</name>
    <dbReference type="NCBI Taxonomy" id="285557"/>
    <lineage>
        <taxon>Bacteria</taxon>
        <taxon>Bacillati</taxon>
        <taxon>Actinomycetota</taxon>
        <taxon>Actinomycetes</taxon>
        <taxon>Kitasatosporales</taxon>
        <taxon>Streptomycetaceae</taxon>
        <taxon>Streptomyces</taxon>
    </lineage>
</organism>
<evidence type="ECO:0000313" key="4">
    <source>
        <dbReference type="EMBL" id="WUS21362.1"/>
    </source>
</evidence>
<dbReference type="EMBL" id="CP108473">
    <property type="protein sequence ID" value="WUS21362.1"/>
    <property type="molecule type" value="Genomic_DNA"/>
</dbReference>
<dbReference type="Proteomes" id="UP001432292">
    <property type="component" value="Chromosome"/>
</dbReference>
<dbReference type="Gene3D" id="3.90.920.10">
    <property type="entry name" value="DNA primase, PRIM domain"/>
    <property type="match status" value="1"/>
</dbReference>
<dbReference type="PANTHER" id="PTHR42705:SF2">
    <property type="entry name" value="BIFUNCTIONAL NON-HOMOLOGOUS END JOINING PROTEIN LIGD"/>
    <property type="match status" value="1"/>
</dbReference>
<dbReference type="OrthoDB" id="9802472at2"/>
<dbReference type="RefSeq" id="WP_159473377.1">
    <property type="nucleotide sequence ID" value="NZ_BAAATH010000002.1"/>
</dbReference>
<proteinExistence type="predicted"/>
<keyword evidence="3" id="KW-0436">Ligase</keyword>
<protein>
    <submittedName>
        <fullName evidence="3">ATP-dependent DNA ligase</fullName>
    </submittedName>
    <submittedName>
        <fullName evidence="4">Non-homologous end-joining DNA ligase</fullName>
        <ecNumber evidence="4">6.5.1.1</ecNumber>
    </submittedName>
</protein>
<evidence type="ECO:0000259" key="2">
    <source>
        <dbReference type="Pfam" id="PF21686"/>
    </source>
</evidence>
<dbReference type="EMBL" id="BLIN01000003">
    <property type="protein sequence ID" value="GFE06135.1"/>
    <property type="molecule type" value="Genomic_DNA"/>
</dbReference>
<reference evidence="3 5" key="1">
    <citation type="submission" date="2019-12" db="EMBL/GenBank/DDBJ databases">
        <title>Whole genome shotgun sequence of Streptomyces caniferus NBRC 15389.</title>
        <authorList>
            <person name="Ichikawa N."/>
            <person name="Kimura A."/>
            <person name="Kitahashi Y."/>
            <person name="Komaki H."/>
            <person name="Tamura T."/>
        </authorList>
    </citation>
    <scope>NUCLEOTIDE SEQUENCE [LARGE SCALE GENOMIC DNA]</scope>
    <source>
        <strain evidence="3 5">NBRC 15389</strain>
    </source>
</reference>
<name>A0A640S940_9ACTN</name>
<dbReference type="InterPro" id="IPR052171">
    <property type="entry name" value="NHEJ_LigD"/>
</dbReference>
<gene>
    <name evidence="4" type="primary">ligD</name>
    <name evidence="4" type="ORF">OG727_03095</name>
    <name evidence="3" type="ORF">Scani_24030</name>
</gene>
<evidence type="ECO:0000313" key="6">
    <source>
        <dbReference type="Proteomes" id="UP001432292"/>
    </source>
</evidence>
<dbReference type="EC" id="6.5.1.1" evidence="4"/>